<evidence type="ECO:0000313" key="3">
    <source>
        <dbReference type="Proteomes" id="UP000178129"/>
    </source>
</evidence>
<name>A0A1E1LNZ7_9HELO</name>
<feature type="compositionally biased region" description="Pro residues" evidence="1">
    <location>
        <begin position="68"/>
        <end position="77"/>
    </location>
</feature>
<dbReference type="Proteomes" id="UP000178129">
    <property type="component" value="Unassembled WGS sequence"/>
</dbReference>
<accession>A0A1E1LNZ7</accession>
<sequence>MWTPSNKFKEEKENVKPSSSLPVATSSKSVTTSALCKPIIPISVFDSLVNSGPVTPPSTQSTTESSPPTSPAPPPNSPAAFEGATLWQPPAVGELYLSKPPVNTPFNDHPELAPRPRLPLKKPYSACLNSDTMGTATERRFYEEHLTPKKDDDDEDIPELWEMGPNGRAVRVQNGYSGPGYFGEGPVGYPPVSDKTS</sequence>
<dbReference type="InParanoid" id="A0A1E1LNZ7"/>
<gene>
    <name evidence="2" type="ORF">RCO7_10453</name>
</gene>
<proteinExistence type="predicted"/>
<feature type="region of interest" description="Disordered" evidence="1">
    <location>
        <begin position="47"/>
        <end position="85"/>
    </location>
</feature>
<feature type="compositionally biased region" description="Gly residues" evidence="1">
    <location>
        <begin position="177"/>
        <end position="186"/>
    </location>
</feature>
<reference evidence="3" key="1">
    <citation type="submission" date="2016-03" db="EMBL/GenBank/DDBJ databases">
        <authorList>
            <person name="Ploux O."/>
        </authorList>
    </citation>
    <scope>NUCLEOTIDE SEQUENCE [LARGE SCALE GENOMIC DNA]</scope>
    <source>
        <strain evidence="3">UK7</strain>
    </source>
</reference>
<protein>
    <submittedName>
        <fullName evidence="2">Uncharacterized protein</fullName>
    </submittedName>
</protein>
<feature type="region of interest" description="Disordered" evidence="1">
    <location>
        <begin position="142"/>
        <end position="197"/>
    </location>
</feature>
<evidence type="ECO:0000256" key="1">
    <source>
        <dbReference type="SAM" id="MobiDB-lite"/>
    </source>
</evidence>
<organism evidence="2 3">
    <name type="scientific">Rhynchosporium graminicola</name>
    <dbReference type="NCBI Taxonomy" id="2792576"/>
    <lineage>
        <taxon>Eukaryota</taxon>
        <taxon>Fungi</taxon>
        <taxon>Dikarya</taxon>
        <taxon>Ascomycota</taxon>
        <taxon>Pezizomycotina</taxon>
        <taxon>Leotiomycetes</taxon>
        <taxon>Helotiales</taxon>
        <taxon>Ploettnerulaceae</taxon>
        <taxon>Rhynchosporium</taxon>
    </lineage>
</organism>
<feature type="region of interest" description="Disordered" evidence="1">
    <location>
        <begin position="97"/>
        <end position="130"/>
    </location>
</feature>
<feature type="compositionally biased region" description="Basic and acidic residues" evidence="1">
    <location>
        <begin position="142"/>
        <end position="151"/>
    </location>
</feature>
<feature type="compositionally biased region" description="Low complexity" evidence="1">
    <location>
        <begin position="23"/>
        <end position="32"/>
    </location>
</feature>
<feature type="compositionally biased region" description="Low complexity" evidence="1">
    <location>
        <begin position="51"/>
        <end position="67"/>
    </location>
</feature>
<evidence type="ECO:0000313" key="2">
    <source>
        <dbReference type="EMBL" id="CZT12212.1"/>
    </source>
</evidence>
<feature type="region of interest" description="Disordered" evidence="1">
    <location>
        <begin position="1"/>
        <end position="32"/>
    </location>
</feature>
<comment type="caution">
    <text evidence="2">The sequence shown here is derived from an EMBL/GenBank/DDBJ whole genome shotgun (WGS) entry which is preliminary data.</text>
</comment>
<dbReference type="EMBL" id="FJUW01000070">
    <property type="protein sequence ID" value="CZT12212.1"/>
    <property type="molecule type" value="Genomic_DNA"/>
</dbReference>
<keyword evidence="3" id="KW-1185">Reference proteome</keyword>
<dbReference type="AlphaFoldDB" id="A0A1E1LNZ7"/>